<proteinExistence type="predicted"/>
<protein>
    <submittedName>
        <fullName evidence="1">Uncharacterized protein</fullName>
    </submittedName>
</protein>
<gene>
    <name evidence="1" type="ORF">HMPREF1555_02099</name>
</gene>
<dbReference type="AlphaFoldDB" id="A0A0E2LN79"/>
<comment type="caution">
    <text evidence="1">The sequence shown here is derived from an EMBL/GenBank/DDBJ whole genome shotgun (WGS) entry which is preliminary data.</text>
</comment>
<accession>A0A0E2LN79</accession>
<name>A0A0E2LN79_PORGN</name>
<evidence type="ECO:0000313" key="2">
    <source>
        <dbReference type="Proteomes" id="UP000016630"/>
    </source>
</evidence>
<evidence type="ECO:0000313" key="1">
    <source>
        <dbReference type="EMBL" id="ERJ64037.1"/>
    </source>
</evidence>
<dbReference type="HOGENOM" id="CLU_136194_0_0_10"/>
<dbReference type="EMBL" id="AWUW01000142">
    <property type="protein sequence ID" value="ERJ64037.1"/>
    <property type="molecule type" value="Genomic_DNA"/>
</dbReference>
<organism evidence="1 2">
    <name type="scientific">Porphyromonas gingivalis F0570</name>
    <dbReference type="NCBI Taxonomy" id="1227271"/>
    <lineage>
        <taxon>Bacteria</taxon>
        <taxon>Pseudomonadati</taxon>
        <taxon>Bacteroidota</taxon>
        <taxon>Bacteroidia</taxon>
        <taxon>Bacteroidales</taxon>
        <taxon>Porphyromonadaceae</taxon>
        <taxon>Porphyromonas</taxon>
    </lineage>
</organism>
<dbReference type="Proteomes" id="UP000016630">
    <property type="component" value="Unassembled WGS sequence"/>
</dbReference>
<reference evidence="1 2" key="1">
    <citation type="submission" date="2013-06" db="EMBL/GenBank/DDBJ databases">
        <authorList>
            <person name="Weinstock G."/>
            <person name="Sodergren E."/>
            <person name="Lobos E.A."/>
            <person name="Fulton L."/>
            <person name="Fulton R."/>
            <person name="Courtney L."/>
            <person name="Fronick C."/>
            <person name="O'Laughlin M."/>
            <person name="Godfrey J."/>
            <person name="Wilson R.M."/>
            <person name="Miner T."/>
            <person name="Farmer C."/>
            <person name="Delehaunty K."/>
            <person name="Cordes M."/>
            <person name="Minx P."/>
            <person name="Tomlinson C."/>
            <person name="Chen J."/>
            <person name="Wollam A."/>
            <person name="Pepin K.H."/>
            <person name="Bhonagiri V."/>
            <person name="Zhang X."/>
            <person name="Warren W."/>
            <person name="Mitreva M."/>
            <person name="Mardis E.R."/>
            <person name="Wilson R.K."/>
        </authorList>
    </citation>
    <scope>NUCLEOTIDE SEQUENCE [LARGE SCALE GENOMIC DNA]</scope>
    <source>
        <strain evidence="1 2">F0570</strain>
    </source>
</reference>
<sequence length="122" mass="13692">MRDAISTCVAILQDAVPKREGSIESKFFFGWVNKIVIAVVTCRQQLGNKTAKARHHYTFMYADAAFDVGYQPIHRQRSEKGAAPKRTTIWNKGNIFKVTFSLSADTFFRTEAGVTAVTRKSS</sequence>